<gene>
    <name evidence="1" type="ORF">V6N11_058516</name>
</gene>
<sequence length="76" mass="8088">MVFRKVNLDPLLDAKDIEESLGGSRQAVVDTRKSFVGSRLPGRQGCGSKDNQRCDCPPVVGETTTRAEGGVAPTRG</sequence>
<dbReference type="Proteomes" id="UP001396334">
    <property type="component" value="Unassembled WGS sequence"/>
</dbReference>
<protein>
    <submittedName>
        <fullName evidence="1">Uncharacterized protein</fullName>
    </submittedName>
</protein>
<keyword evidence="2" id="KW-1185">Reference proteome</keyword>
<accession>A0ABR2U4K2</accession>
<name>A0ABR2U4K2_9ROSI</name>
<proteinExistence type="predicted"/>
<evidence type="ECO:0000313" key="1">
    <source>
        <dbReference type="EMBL" id="KAK9044620.1"/>
    </source>
</evidence>
<comment type="caution">
    <text evidence="1">The sequence shown here is derived from an EMBL/GenBank/DDBJ whole genome shotgun (WGS) entry which is preliminary data.</text>
</comment>
<dbReference type="EMBL" id="JBBPBN010000002">
    <property type="protein sequence ID" value="KAK9044620.1"/>
    <property type="molecule type" value="Genomic_DNA"/>
</dbReference>
<organism evidence="1 2">
    <name type="scientific">Hibiscus sabdariffa</name>
    <name type="common">roselle</name>
    <dbReference type="NCBI Taxonomy" id="183260"/>
    <lineage>
        <taxon>Eukaryota</taxon>
        <taxon>Viridiplantae</taxon>
        <taxon>Streptophyta</taxon>
        <taxon>Embryophyta</taxon>
        <taxon>Tracheophyta</taxon>
        <taxon>Spermatophyta</taxon>
        <taxon>Magnoliopsida</taxon>
        <taxon>eudicotyledons</taxon>
        <taxon>Gunneridae</taxon>
        <taxon>Pentapetalae</taxon>
        <taxon>rosids</taxon>
        <taxon>malvids</taxon>
        <taxon>Malvales</taxon>
        <taxon>Malvaceae</taxon>
        <taxon>Malvoideae</taxon>
        <taxon>Hibiscus</taxon>
    </lineage>
</organism>
<reference evidence="1 2" key="1">
    <citation type="journal article" date="2024" name="G3 (Bethesda)">
        <title>Genome assembly of Hibiscus sabdariffa L. provides insights into metabolisms of medicinal natural products.</title>
        <authorList>
            <person name="Kim T."/>
        </authorList>
    </citation>
    <scope>NUCLEOTIDE SEQUENCE [LARGE SCALE GENOMIC DNA]</scope>
    <source>
        <strain evidence="1">TK-2024</strain>
        <tissue evidence="1">Old leaves</tissue>
    </source>
</reference>
<evidence type="ECO:0000313" key="2">
    <source>
        <dbReference type="Proteomes" id="UP001396334"/>
    </source>
</evidence>